<dbReference type="SUPFAM" id="SSF46785">
    <property type="entry name" value="Winged helix' DNA-binding domain"/>
    <property type="match status" value="1"/>
</dbReference>
<dbReference type="PROSITE" id="PS50931">
    <property type="entry name" value="HTH_LYSR"/>
    <property type="match status" value="1"/>
</dbReference>
<dbReference type="InterPro" id="IPR000847">
    <property type="entry name" value="LysR_HTH_N"/>
</dbReference>
<dbReference type="EMBL" id="JAUOOM010000006">
    <property type="protein sequence ID" value="MDO6406603.1"/>
    <property type="molecule type" value="Genomic_DNA"/>
</dbReference>
<evidence type="ECO:0000313" key="7">
    <source>
        <dbReference type="EMBL" id="QGR09694.1"/>
    </source>
</evidence>
<dbReference type="Proteomes" id="UP001171299">
    <property type="component" value="Unassembled WGS sequence"/>
</dbReference>
<protein>
    <submittedName>
        <fullName evidence="6 7">Transcriptional regulator</fullName>
    </submittedName>
</protein>
<dbReference type="PANTHER" id="PTHR30118">
    <property type="entry name" value="HTH-TYPE TRANSCRIPTIONAL REGULATOR LEUO-RELATED"/>
    <property type="match status" value="1"/>
</dbReference>
<gene>
    <name evidence="7" type="ORF">CTZ24_24855</name>
    <name evidence="6" type="ORF">Q3404_08445</name>
</gene>
<proteinExistence type="inferred from homology"/>
<evidence type="ECO:0000313" key="8">
    <source>
        <dbReference type="Proteomes" id="UP000424872"/>
    </source>
</evidence>
<feature type="domain" description="HTH lysR-type" evidence="5">
    <location>
        <begin position="8"/>
        <end position="65"/>
    </location>
</feature>
<dbReference type="GO" id="GO:0003677">
    <property type="term" value="F:DNA binding"/>
    <property type="evidence" value="ECO:0007669"/>
    <property type="project" value="UniProtKB-KW"/>
</dbReference>
<accession>A0AAP9HAU0</accession>
<dbReference type="Gene3D" id="3.40.190.10">
    <property type="entry name" value="Periplasmic binding protein-like II"/>
    <property type="match status" value="2"/>
</dbReference>
<dbReference type="InterPro" id="IPR036390">
    <property type="entry name" value="WH_DNA-bd_sf"/>
</dbReference>
<evidence type="ECO:0000256" key="1">
    <source>
        <dbReference type="ARBA" id="ARBA00009437"/>
    </source>
</evidence>
<dbReference type="Gene3D" id="1.10.10.10">
    <property type="entry name" value="Winged helix-like DNA-binding domain superfamily/Winged helix DNA-binding domain"/>
    <property type="match status" value="1"/>
</dbReference>
<name>A0AAP9HAU0_9GAMM</name>
<keyword evidence="9" id="KW-1185">Reference proteome</keyword>
<sequence length="315" mass="35572">MKQDLQALDFNLLKALNALLEQRSVTRAAEQLSLSQPAVSLMLTRLREYFGDPLFVRGQRGMIPTNRAMELALPVSQILSNIALLSQPAEFDTDTAKMDITVAATDYALKAVVLPFMSVLKKRAPGIRLAVIPVDAERMSGQFERGDIDIALVRHDATPEELHFRTLYQERYVCMMRADHPVATKNALTLDDFCEPEHVIVSSTGQFQDDIDQRLAEKGYHRRIGMAVNSYVVLPEVLRTTDMIAVVPYRLTCAYDFLARFELPLDVPGFNLTMAWHERSHRDVAHQWIRALLFEVGQRPNILSLTSEPHLVSGV</sequence>
<evidence type="ECO:0000256" key="3">
    <source>
        <dbReference type="ARBA" id="ARBA00023125"/>
    </source>
</evidence>
<reference evidence="8" key="1">
    <citation type="submission" date="2017-11" db="EMBL/GenBank/DDBJ databases">
        <title>Genome sequence of Pantoea sp. MSR2.</title>
        <authorList>
            <person name="Nascimento F.X."/>
        </authorList>
    </citation>
    <scope>NUCLEOTIDE SEQUENCE [LARGE SCALE GENOMIC DNA]</scope>
    <source>
        <strain evidence="8">MSR2</strain>
        <plasmid evidence="8">pmsr2c</plasmid>
    </source>
</reference>
<dbReference type="InterPro" id="IPR036388">
    <property type="entry name" value="WH-like_DNA-bd_sf"/>
</dbReference>
<dbReference type="Proteomes" id="UP000424872">
    <property type="component" value="Plasmid pMSR2C"/>
</dbReference>
<dbReference type="Pfam" id="PF00126">
    <property type="entry name" value="HTH_1"/>
    <property type="match status" value="1"/>
</dbReference>
<evidence type="ECO:0000259" key="5">
    <source>
        <dbReference type="PROSITE" id="PS50931"/>
    </source>
</evidence>
<dbReference type="SUPFAM" id="SSF53850">
    <property type="entry name" value="Periplasmic binding protein-like II"/>
    <property type="match status" value="1"/>
</dbReference>
<dbReference type="InterPro" id="IPR050389">
    <property type="entry name" value="LysR-type_TF"/>
</dbReference>
<dbReference type="PANTHER" id="PTHR30118:SF15">
    <property type="entry name" value="TRANSCRIPTIONAL REGULATORY PROTEIN"/>
    <property type="match status" value="1"/>
</dbReference>
<geneLocation type="plasmid" evidence="8">
    <name>pmsr2c</name>
</geneLocation>
<geneLocation type="plasmid" evidence="7">
    <name>pMSR2C</name>
</geneLocation>
<dbReference type="PRINTS" id="PR00039">
    <property type="entry name" value="HTHLYSR"/>
</dbReference>
<keyword evidence="2" id="KW-0805">Transcription regulation</keyword>
<keyword evidence="4" id="KW-0804">Transcription</keyword>
<dbReference type="KEGG" id="ppho:CTZ24_24855"/>
<dbReference type="EMBL" id="CP024639">
    <property type="protein sequence ID" value="QGR09694.1"/>
    <property type="molecule type" value="Genomic_DNA"/>
</dbReference>
<evidence type="ECO:0000313" key="9">
    <source>
        <dbReference type="Proteomes" id="UP001171299"/>
    </source>
</evidence>
<dbReference type="Pfam" id="PF03466">
    <property type="entry name" value="LysR_substrate"/>
    <property type="match status" value="1"/>
</dbReference>
<dbReference type="GO" id="GO:0003700">
    <property type="term" value="F:DNA-binding transcription factor activity"/>
    <property type="evidence" value="ECO:0007669"/>
    <property type="project" value="InterPro"/>
</dbReference>
<organism evidence="7 8">
    <name type="scientific">Pantoea phytobeneficialis</name>
    <dbReference type="NCBI Taxonomy" id="2052056"/>
    <lineage>
        <taxon>Bacteria</taxon>
        <taxon>Pseudomonadati</taxon>
        <taxon>Pseudomonadota</taxon>
        <taxon>Gammaproteobacteria</taxon>
        <taxon>Enterobacterales</taxon>
        <taxon>Erwiniaceae</taxon>
        <taxon>Pantoea</taxon>
    </lineage>
</organism>
<evidence type="ECO:0000313" key="6">
    <source>
        <dbReference type="EMBL" id="MDO6406603.1"/>
    </source>
</evidence>
<dbReference type="InterPro" id="IPR005119">
    <property type="entry name" value="LysR_subst-bd"/>
</dbReference>
<evidence type="ECO:0000256" key="4">
    <source>
        <dbReference type="ARBA" id="ARBA00023163"/>
    </source>
</evidence>
<dbReference type="AlphaFoldDB" id="A0AAP9HAU0"/>
<reference evidence="7" key="2">
    <citation type="journal article" date="2020" name="Environ. Microbiol.">
        <title>The extreme plant-growth-promoting properties of Pantoea phytobeneficialis MSR2 revealed by functional and genomic analysis.</title>
        <authorList>
            <person name="Nascimento F.X."/>
            <person name="Hernandez A.G."/>
            <person name="Glick B.R."/>
            <person name="Rossi M.J."/>
        </authorList>
    </citation>
    <scope>NUCLEOTIDE SEQUENCE</scope>
    <source>
        <strain evidence="7">MSR2</strain>
    </source>
</reference>
<comment type="similarity">
    <text evidence="1">Belongs to the LysR transcriptional regulatory family.</text>
</comment>
<keyword evidence="7" id="KW-0614">Plasmid</keyword>
<evidence type="ECO:0000256" key="2">
    <source>
        <dbReference type="ARBA" id="ARBA00023015"/>
    </source>
</evidence>
<dbReference type="RefSeq" id="WP_208726882.1">
    <property type="nucleotide sequence ID" value="NZ_CP024639.1"/>
</dbReference>
<reference evidence="6" key="3">
    <citation type="submission" date="2023-07" db="EMBL/GenBank/DDBJ databases">
        <title>The extreme plant-growth-promoting properties of Pantoea phytobeneficialis PF55 revealed by functional and genomic analysis.</title>
        <authorList>
            <person name="Nascimento F.X."/>
            <person name="Marcio R.J."/>
        </authorList>
    </citation>
    <scope>NUCLEOTIDE SEQUENCE</scope>
    <source>
        <strain evidence="6">PF55</strain>
    </source>
</reference>
<keyword evidence="3" id="KW-0238">DNA-binding</keyword>